<dbReference type="InterPro" id="IPR036967">
    <property type="entry name" value="Ribosomal_uS11_sf"/>
</dbReference>
<dbReference type="HOGENOM" id="CLU_072439_4_2_1"/>
<dbReference type="STRING" id="1051891.A0A0C3MBJ1"/>
<name>A0A0C3MBJ1_9AGAM</name>
<dbReference type="Gene3D" id="3.30.420.80">
    <property type="entry name" value="Ribosomal protein S11"/>
    <property type="match status" value="1"/>
</dbReference>
<dbReference type="SUPFAM" id="SSF53137">
    <property type="entry name" value="Translational machinery components"/>
    <property type="match status" value="1"/>
</dbReference>
<evidence type="ECO:0000256" key="1">
    <source>
        <dbReference type="ARBA" id="ARBA00006194"/>
    </source>
</evidence>
<dbReference type="GO" id="GO:0006412">
    <property type="term" value="P:translation"/>
    <property type="evidence" value="ECO:0007669"/>
    <property type="project" value="InterPro"/>
</dbReference>
<dbReference type="HAMAP" id="MF_01310">
    <property type="entry name" value="Ribosomal_uS11"/>
    <property type="match status" value="1"/>
</dbReference>
<dbReference type="InterPro" id="IPR001971">
    <property type="entry name" value="Ribosomal_uS11"/>
</dbReference>
<comment type="similarity">
    <text evidence="1">Belongs to the universal ribosomal protein uS11 family.</text>
</comment>
<dbReference type="PANTHER" id="PTHR11759">
    <property type="entry name" value="40S RIBOSOMAL PROTEIN S14/30S RIBOSOMAL PROTEIN S11"/>
    <property type="match status" value="1"/>
</dbReference>
<organism evidence="4 5">
    <name type="scientific">Tulasnella calospora MUT 4182</name>
    <dbReference type="NCBI Taxonomy" id="1051891"/>
    <lineage>
        <taxon>Eukaryota</taxon>
        <taxon>Fungi</taxon>
        <taxon>Dikarya</taxon>
        <taxon>Basidiomycota</taxon>
        <taxon>Agaricomycotina</taxon>
        <taxon>Agaricomycetes</taxon>
        <taxon>Cantharellales</taxon>
        <taxon>Tulasnellaceae</taxon>
        <taxon>Tulasnella</taxon>
    </lineage>
</organism>
<dbReference type="Pfam" id="PF00411">
    <property type="entry name" value="Ribosomal_S11"/>
    <property type="match status" value="1"/>
</dbReference>
<evidence type="ECO:0000313" key="5">
    <source>
        <dbReference type="Proteomes" id="UP000054248"/>
    </source>
</evidence>
<evidence type="ECO:0008006" key="6">
    <source>
        <dbReference type="Google" id="ProtNLM"/>
    </source>
</evidence>
<dbReference type="AlphaFoldDB" id="A0A0C3MBJ1"/>
<dbReference type="Proteomes" id="UP000054248">
    <property type="component" value="Unassembled WGS sequence"/>
</dbReference>
<keyword evidence="2" id="KW-0689">Ribosomal protein</keyword>
<dbReference type="GO" id="GO:0003735">
    <property type="term" value="F:structural constituent of ribosome"/>
    <property type="evidence" value="ECO:0007669"/>
    <property type="project" value="InterPro"/>
</dbReference>
<evidence type="ECO:0000256" key="3">
    <source>
        <dbReference type="ARBA" id="ARBA00023274"/>
    </source>
</evidence>
<dbReference type="EMBL" id="KN822965">
    <property type="protein sequence ID" value="KIO31127.1"/>
    <property type="molecule type" value="Genomic_DNA"/>
</dbReference>
<evidence type="ECO:0000256" key="2">
    <source>
        <dbReference type="ARBA" id="ARBA00022980"/>
    </source>
</evidence>
<gene>
    <name evidence="4" type="ORF">M407DRAFT_68318</name>
</gene>
<dbReference type="OrthoDB" id="1654884at2759"/>
<reference evidence="4 5" key="1">
    <citation type="submission" date="2014-04" db="EMBL/GenBank/DDBJ databases">
        <authorList>
            <consortium name="DOE Joint Genome Institute"/>
            <person name="Kuo A."/>
            <person name="Girlanda M."/>
            <person name="Perotto S."/>
            <person name="Kohler A."/>
            <person name="Nagy L.G."/>
            <person name="Floudas D."/>
            <person name="Copeland A."/>
            <person name="Barry K.W."/>
            <person name="Cichocki N."/>
            <person name="Veneault-Fourrey C."/>
            <person name="LaButti K."/>
            <person name="Lindquist E.A."/>
            <person name="Lipzen A."/>
            <person name="Lundell T."/>
            <person name="Morin E."/>
            <person name="Murat C."/>
            <person name="Sun H."/>
            <person name="Tunlid A."/>
            <person name="Henrissat B."/>
            <person name="Grigoriev I.V."/>
            <person name="Hibbett D.S."/>
            <person name="Martin F."/>
            <person name="Nordberg H.P."/>
            <person name="Cantor M.N."/>
            <person name="Hua S.X."/>
        </authorList>
    </citation>
    <scope>NUCLEOTIDE SEQUENCE [LARGE SCALE GENOMIC DNA]</scope>
    <source>
        <strain evidence="4 5">MUT 4182</strain>
    </source>
</reference>
<keyword evidence="5" id="KW-1185">Reference proteome</keyword>
<evidence type="ECO:0000313" key="4">
    <source>
        <dbReference type="EMBL" id="KIO31127.1"/>
    </source>
</evidence>
<keyword evidence="3" id="KW-0687">Ribonucleoprotein</keyword>
<proteinExistence type="inferred from homology"/>
<protein>
    <recommendedName>
        <fullName evidence="6">Translational machinery component</fullName>
    </recommendedName>
</protein>
<dbReference type="GO" id="GO:0005840">
    <property type="term" value="C:ribosome"/>
    <property type="evidence" value="ECO:0007669"/>
    <property type="project" value="UniProtKB-KW"/>
</dbReference>
<accession>A0A0C3MBJ1</accession>
<sequence length="133" mass="14527">MQSALPPPPAKYYLHVHASSNNTILHLTNSEGNSLPGGRITAGMLGFKKVQRGQFEAGFQCALRIIKRIFLGLQQAPGMEIEVVFTGFGMGRDALFQALMTSEGNVARPLITRMTDRTPIKIGGTRSAKTRRL</sequence>
<dbReference type="PIRSF" id="PIRSF002131">
    <property type="entry name" value="Ribosomal_S11"/>
    <property type="match status" value="1"/>
</dbReference>
<reference evidence="5" key="2">
    <citation type="submission" date="2015-01" db="EMBL/GenBank/DDBJ databases">
        <title>Evolutionary Origins and Diversification of the Mycorrhizal Mutualists.</title>
        <authorList>
            <consortium name="DOE Joint Genome Institute"/>
            <consortium name="Mycorrhizal Genomics Consortium"/>
            <person name="Kohler A."/>
            <person name="Kuo A."/>
            <person name="Nagy L.G."/>
            <person name="Floudas D."/>
            <person name="Copeland A."/>
            <person name="Barry K.W."/>
            <person name="Cichocki N."/>
            <person name="Veneault-Fourrey C."/>
            <person name="LaButti K."/>
            <person name="Lindquist E.A."/>
            <person name="Lipzen A."/>
            <person name="Lundell T."/>
            <person name="Morin E."/>
            <person name="Murat C."/>
            <person name="Riley R."/>
            <person name="Ohm R."/>
            <person name="Sun H."/>
            <person name="Tunlid A."/>
            <person name="Henrissat B."/>
            <person name="Grigoriev I.V."/>
            <person name="Hibbett D.S."/>
            <person name="Martin F."/>
        </authorList>
    </citation>
    <scope>NUCLEOTIDE SEQUENCE [LARGE SCALE GENOMIC DNA]</scope>
    <source>
        <strain evidence="5">MUT 4182</strain>
    </source>
</reference>
<dbReference type="GO" id="GO:1990904">
    <property type="term" value="C:ribonucleoprotein complex"/>
    <property type="evidence" value="ECO:0007669"/>
    <property type="project" value="UniProtKB-KW"/>
</dbReference>